<name>A0A5P8PHB2_9CAUD</name>
<reference evidence="2" key="1">
    <citation type="submission" date="2019-06" db="EMBL/GenBank/DDBJ databases">
        <title>Complete genome sequence of Serratia marcescens phage Muldoon.</title>
        <authorList>
            <person name="Campbell S."/>
            <person name="Atkinson C."/>
            <person name="Moreland R."/>
            <person name="Liu M."/>
            <person name="Ramsey J."/>
            <person name="Leavitt J."/>
        </authorList>
    </citation>
    <scope>NUCLEOTIDE SEQUENCE [LARGE SCALE GENOMIC DNA]</scope>
</reference>
<organism evidence="1 2">
    <name type="scientific">Serratia phage Muldoon</name>
    <dbReference type="NCBI Taxonomy" id="2601678"/>
    <lineage>
        <taxon>Viruses</taxon>
        <taxon>Duplodnaviria</taxon>
        <taxon>Heunggongvirae</taxon>
        <taxon>Uroviricota</taxon>
        <taxon>Caudoviricetes</taxon>
        <taxon>Muldoonvirus</taxon>
        <taxon>Muldoonvirus muldoon</taxon>
    </lineage>
</organism>
<dbReference type="EMBL" id="MN095771">
    <property type="protein sequence ID" value="QFR56045.1"/>
    <property type="molecule type" value="Genomic_DNA"/>
</dbReference>
<keyword evidence="2" id="KW-1185">Reference proteome</keyword>
<dbReference type="Proteomes" id="UP000326777">
    <property type="component" value="Genome"/>
</dbReference>
<protein>
    <submittedName>
        <fullName evidence="1">Uncharacterized protein</fullName>
    </submittedName>
</protein>
<gene>
    <name evidence="1" type="ORF">CPT_Muldoon_090</name>
</gene>
<evidence type="ECO:0000313" key="1">
    <source>
        <dbReference type="EMBL" id="QFR56045.1"/>
    </source>
</evidence>
<proteinExistence type="predicted"/>
<dbReference type="InterPro" id="IPR057112">
    <property type="entry name" value="Phage_g100"/>
</dbReference>
<accession>A0A5P8PHB2</accession>
<sequence length="168" mass="18966">MARIKHSSELQVGKIVYHVYGCDRTNTTLNPDNITKLIILGKPKMHLLGTCGGKFEGWESPFIDVKVIYTSGYGGGEYDSEYSLHDMGVMDLGKESKVYNLNRIFPSREEAEAFIIELQNDSFSDVDDAEYAKAKPAAQALADREEFRTSMMEYDYAYEGDFDLGDDE</sequence>
<evidence type="ECO:0000313" key="2">
    <source>
        <dbReference type="Proteomes" id="UP000326777"/>
    </source>
</evidence>
<dbReference type="Pfam" id="PF23772">
    <property type="entry name" value="Phage_g100"/>
    <property type="match status" value="1"/>
</dbReference>